<keyword evidence="4" id="KW-0496">Mitochondrion</keyword>
<name>Q9MGA5_9STRA</name>
<dbReference type="Gene3D" id="4.10.910.10">
    <property type="entry name" value="30s ribosomal protein s13, domain 2"/>
    <property type="match status" value="1"/>
</dbReference>
<reference evidence="4" key="1">
    <citation type="journal article" date="2000" name="Nucleic Acids Res.">
        <title>The mitochondrial genome of the stramenopile alga Chrysodidymus synuroideus. Complete sequence, gene content and genome organization.</title>
        <authorList>
            <person name="Chesnick J.M."/>
            <person name="Goff M."/>
            <person name="Graham J."/>
            <person name="Ocampo C."/>
            <person name="Lang B.F."/>
            <person name="Seif E."/>
            <person name="Burger G."/>
        </authorList>
    </citation>
    <scope>NUCLEOTIDE SEQUENCE</scope>
</reference>
<geneLocation type="mitochondrion" evidence="4"/>
<evidence type="ECO:0000256" key="1">
    <source>
        <dbReference type="ARBA" id="ARBA00008080"/>
    </source>
</evidence>
<keyword evidence="3" id="KW-0687">Ribonucleoprotein</keyword>
<dbReference type="SUPFAM" id="SSF46946">
    <property type="entry name" value="S13-like H2TH domain"/>
    <property type="match status" value="1"/>
</dbReference>
<dbReference type="GO" id="GO:0005840">
    <property type="term" value="C:ribosome"/>
    <property type="evidence" value="ECO:0007669"/>
    <property type="project" value="UniProtKB-KW"/>
</dbReference>
<organism evidence="4">
    <name type="scientific">Synura synuroidea</name>
    <dbReference type="NCBI Taxonomy" id="47573"/>
    <lineage>
        <taxon>Eukaryota</taxon>
        <taxon>Sar</taxon>
        <taxon>Stramenopiles</taxon>
        <taxon>Ochrophyta</taxon>
        <taxon>Synurophyceae</taxon>
        <taxon>Synurales</taxon>
        <taxon>Mallomonadaceae</taxon>
        <taxon>Synura</taxon>
    </lineage>
</organism>
<dbReference type="AlphaFoldDB" id="Q9MGA5"/>
<dbReference type="InterPro" id="IPR027437">
    <property type="entry name" value="Rbsml_uS13_C"/>
</dbReference>
<evidence type="ECO:0000256" key="2">
    <source>
        <dbReference type="ARBA" id="ARBA00022980"/>
    </source>
</evidence>
<dbReference type="RefSeq" id="NP_038178.1">
    <property type="nucleotide sequence ID" value="NC_002174.1"/>
</dbReference>
<dbReference type="GeneID" id="801018"/>
<evidence type="ECO:0000313" key="4">
    <source>
        <dbReference type="EMBL" id="AAF36944.1"/>
    </source>
</evidence>
<dbReference type="PROSITE" id="PS50159">
    <property type="entry name" value="RIBOSOMAL_S13_2"/>
    <property type="match status" value="1"/>
</dbReference>
<accession>Q9MGA5</accession>
<keyword evidence="2 4" id="KW-0689">Ribosomal protein</keyword>
<sequence>MIYNKKNINYYKIKFVSKKIVFNKLGLNLKKNRFNIKTNHQKNLQFFLVKLKTSNYTNKTQNFFYKIKNYKNFRNLLGYPIRGQRTHTNAKTKKKFKFSPKNKYTFSKKNEI</sequence>
<comment type="similarity">
    <text evidence="1">Belongs to the universal ribosomal protein uS13 family.</text>
</comment>
<dbReference type="EMBL" id="AF222718">
    <property type="protein sequence ID" value="AAF36944.1"/>
    <property type="molecule type" value="Genomic_DNA"/>
</dbReference>
<proteinExistence type="inferred from homology"/>
<protein>
    <submittedName>
        <fullName evidence="4">Ribosomal protein S13</fullName>
    </submittedName>
</protein>
<dbReference type="GO" id="GO:0003676">
    <property type="term" value="F:nucleic acid binding"/>
    <property type="evidence" value="ECO:0007669"/>
    <property type="project" value="InterPro"/>
</dbReference>
<gene>
    <name evidence="4" type="primary">rps13</name>
</gene>
<dbReference type="InterPro" id="IPR010979">
    <property type="entry name" value="Ribosomal_uS13-like_H2TH"/>
</dbReference>
<evidence type="ECO:0000256" key="3">
    <source>
        <dbReference type="ARBA" id="ARBA00023274"/>
    </source>
</evidence>
<dbReference type="GO" id="GO:1990904">
    <property type="term" value="C:ribonucleoprotein complex"/>
    <property type="evidence" value="ECO:0007669"/>
    <property type="project" value="UniProtKB-KW"/>
</dbReference>